<evidence type="ECO:0000256" key="1">
    <source>
        <dbReference type="SAM" id="MobiDB-lite"/>
    </source>
</evidence>
<dbReference type="EMBL" id="SGSU01000028">
    <property type="protein sequence ID" value="RZG64098.1"/>
    <property type="molecule type" value="Genomic_DNA"/>
</dbReference>
<dbReference type="Proteomes" id="UP000293483">
    <property type="component" value="Unassembled WGS sequence"/>
</dbReference>
<proteinExistence type="predicted"/>
<organism evidence="2 3">
    <name type="scientific">Acinetobacter bouvetii</name>
    <dbReference type="NCBI Taxonomy" id="202951"/>
    <lineage>
        <taxon>Bacteria</taxon>
        <taxon>Pseudomonadati</taxon>
        <taxon>Pseudomonadota</taxon>
        <taxon>Gammaproteobacteria</taxon>
        <taxon>Moraxellales</taxon>
        <taxon>Moraxellaceae</taxon>
        <taxon>Acinetobacter</taxon>
    </lineage>
</organism>
<evidence type="ECO:0000313" key="2">
    <source>
        <dbReference type="EMBL" id="RZG64098.1"/>
    </source>
</evidence>
<feature type="compositionally biased region" description="Polar residues" evidence="1">
    <location>
        <begin position="63"/>
        <end position="75"/>
    </location>
</feature>
<gene>
    <name evidence="2" type="ORF">EXE25_17830</name>
</gene>
<dbReference type="AlphaFoldDB" id="A0A4Q7AM56"/>
<sequence>MRAMGIDDSNSVVVEEGAKLPKFIRTLKIETAEEERQLRLFLTGALKVDTDGCHSMGRDFGSNALNQNPDASNGSVALGMTPNGSNALADSNPPKSIPELDYSLEEKLRIIDTLSSAIQRNEPIMYPHTQKAEEKLLALIQSI</sequence>
<feature type="region of interest" description="Disordered" evidence="1">
    <location>
        <begin position="60"/>
        <end position="98"/>
    </location>
</feature>
<accession>A0A4Q7AM56</accession>
<protein>
    <submittedName>
        <fullName evidence="2">Uncharacterized protein</fullName>
    </submittedName>
</protein>
<dbReference type="RefSeq" id="WP_130148608.1">
    <property type="nucleotide sequence ID" value="NZ_SGSU01000028.1"/>
</dbReference>
<comment type="caution">
    <text evidence="2">The sequence shown here is derived from an EMBL/GenBank/DDBJ whole genome shotgun (WGS) entry which is preliminary data.</text>
</comment>
<evidence type="ECO:0000313" key="3">
    <source>
        <dbReference type="Proteomes" id="UP000293483"/>
    </source>
</evidence>
<name>A0A4Q7AM56_9GAMM</name>
<reference evidence="2 3" key="1">
    <citation type="submission" date="2019-02" db="EMBL/GenBank/DDBJ databases">
        <title>The Batch Genome Submission of Acinetobacter spp. strains.</title>
        <authorList>
            <person name="Qin J."/>
            <person name="Hu Y."/>
            <person name="Ye H."/>
            <person name="Wei L."/>
            <person name="Feng Y."/>
            <person name="Zong Z."/>
        </authorList>
    </citation>
    <scope>NUCLEOTIDE SEQUENCE [LARGE SCALE GENOMIC DNA]</scope>
    <source>
        <strain evidence="2 3">WCHABo060081</strain>
    </source>
</reference>